<dbReference type="Proteomes" id="UP000176273">
    <property type="component" value="Unassembled WGS sequence"/>
</dbReference>
<evidence type="ECO:0000313" key="1">
    <source>
        <dbReference type="EMBL" id="OGG37486.1"/>
    </source>
</evidence>
<organism evidence="1 2">
    <name type="scientific">Candidatus Jorgensenbacteria bacterium GWA1_54_12</name>
    <dbReference type="NCBI Taxonomy" id="1798468"/>
    <lineage>
        <taxon>Bacteria</taxon>
        <taxon>Candidatus Joergenseniibacteriota</taxon>
    </lineage>
</organism>
<dbReference type="EMBL" id="MFKH01000010">
    <property type="protein sequence ID" value="OGG37486.1"/>
    <property type="molecule type" value="Genomic_DNA"/>
</dbReference>
<proteinExistence type="predicted"/>
<comment type="caution">
    <text evidence="1">The sequence shown here is derived from an EMBL/GenBank/DDBJ whole genome shotgun (WGS) entry which is preliminary data.</text>
</comment>
<sequence>MYRIARRTFRKNGLDPHCHLVTRENLVRLGFPYKELKVPADTMPRPMDLPSVEDLSWCAENRFTIIPGPPWIMTFNQLWKIYREHFSNPHESDEHFALDEAYPWWLAFSDKMSFPNGRHLANAAEVAWYFIVMTAMRLAVPDNVIVTSSRGNGGRPIRVWRAPNASTGAIKVGCARDPGDSGQSDRFLMVRCLIR</sequence>
<protein>
    <submittedName>
        <fullName evidence="1">Uncharacterized protein</fullName>
    </submittedName>
</protein>
<evidence type="ECO:0000313" key="2">
    <source>
        <dbReference type="Proteomes" id="UP000176273"/>
    </source>
</evidence>
<dbReference type="AlphaFoldDB" id="A0A1F6BKM3"/>
<reference evidence="1 2" key="1">
    <citation type="journal article" date="2016" name="Nat. Commun.">
        <title>Thousands of microbial genomes shed light on interconnected biogeochemical processes in an aquifer system.</title>
        <authorList>
            <person name="Anantharaman K."/>
            <person name="Brown C.T."/>
            <person name="Hug L.A."/>
            <person name="Sharon I."/>
            <person name="Castelle C.J."/>
            <person name="Probst A.J."/>
            <person name="Thomas B.C."/>
            <person name="Singh A."/>
            <person name="Wilkins M.J."/>
            <person name="Karaoz U."/>
            <person name="Brodie E.L."/>
            <person name="Williams K.H."/>
            <person name="Hubbard S.S."/>
            <person name="Banfield J.F."/>
        </authorList>
    </citation>
    <scope>NUCLEOTIDE SEQUENCE [LARGE SCALE GENOMIC DNA]</scope>
</reference>
<gene>
    <name evidence="1" type="ORF">A2110_02740</name>
</gene>
<accession>A0A1F6BKM3</accession>
<name>A0A1F6BKM3_9BACT</name>